<dbReference type="Proteomes" id="UP000078561">
    <property type="component" value="Unassembled WGS sequence"/>
</dbReference>
<dbReference type="AlphaFoldDB" id="A0A168NI41"/>
<evidence type="ECO:0000256" key="1">
    <source>
        <dbReference type="SAM" id="MobiDB-lite"/>
    </source>
</evidence>
<name>A0A168NI41_ABSGL</name>
<feature type="region of interest" description="Disordered" evidence="1">
    <location>
        <begin position="252"/>
        <end position="305"/>
    </location>
</feature>
<feature type="compositionally biased region" description="Basic and acidic residues" evidence="1">
    <location>
        <begin position="262"/>
        <end position="273"/>
    </location>
</feature>
<evidence type="ECO:0000313" key="3">
    <source>
        <dbReference type="EMBL" id="SAM00591.1"/>
    </source>
</evidence>
<dbReference type="EMBL" id="LT553293">
    <property type="protein sequence ID" value="SAM00591.1"/>
    <property type="molecule type" value="Genomic_DNA"/>
</dbReference>
<dbReference type="PANTHER" id="PTHR47163:SF2">
    <property type="entry name" value="SI:DKEY-17M8.2"/>
    <property type="match status" value="1"/>
</dbReference>
<dbReference type="PANTHER" id="PTHR47163">
    <property type="entry name" value="DDE_TNP_IS1595 DOMAIN-CONTAINING PROTEIN"/>
    <property type="match status" value="1"/>
</dbReference>
<dbReference type="STRING" id="4829.A0A168NI41"/>
<dbReference type="InParanoid" id="A0A168NI41"/>
<protein>
    <recommendedName>
        <fullName evidence="5">ISXO2-like transposase domain-containing protein</fullName>
    </recommendedName>
</protein>
<dbReference type="OrthoDB" id="5598606at2759"/>
<proteinExistence type="predicted"/>
<keyword evidence="2" id="KW-1133">Transmembrane helix</keyword>
<evidence type="ECO:0000313" key="4">
    <source>
        <dbReference type="Proteomes" id="UP000078561"/>
    </source>
</evidence>
<evidence type="ECO:0008006" key="5">
    <source>
        <dbReference type="Google" id="ProtNLM"/>
    </source>
</evidence>
<keyword evidence="2" id="KW-0812">Transmembrane</keyword>
<organism evidence="3">
    <name type="scientific">Absidia glauca</name>
    <name type="common">Pin mould</name>
    <dbReference type="NCBI Taxonomy" id="4829"/>
    <lineage>
        <taxon>Eukaryota</taxon>
        <taxon>Fungi</taxon>
        <taxon>Fungi incertae sedis</taxon>
        <taxon>Mucoromycota</taxon>
        <taxon>Mucoromycotina</taxon>
        <taxon>Mucoromycetes</taxon>
        <taxon>Mucorales</taxon>
        <taxon>Cunninghamellaceae</taxon>
        <taxon>Absidia</taxon>
    </lineage>
</organism>
<reference evidence="3" key="1">
    <citation type="submission" date="2016-04" db="EMBL/GenBank/DDBJ databases">
        <authorList>
            <person name="Evans L.H."/>
            <person name="Alamgir A."/>
            <person name="Owens N."/>
            <person name="Weber N.D."/>
            <person name="Virtaneva K."/>
            <person name="Barbian K."/>
            <person name="Babar A."/>
            <person name="Rosenke K."/>
        </authorList>
    </citation>
    <scope>NUCLEOTIDE SEQUENCE [LARGE SCALE GENOMIC DNA]</scope>
    <source>
        <strain evidence="3">CBS 101.48</strain>
    </source>
</reference>
<feature type="compositionally biased region" description="Acidic residues" evidence="1">
    <location>
        <begin position="293"/>
        <end position="305"/>
    </location>
</feature>
<dbReference type="InterPro" id="IPR053164">
    <property type="entry name" value="IS1016-like_transposase"/>
</dbReference>
<sequence length="305" mass="34666">MSTPSILDLAPIVSSAKATADFLMEKNILYNRSTGLGVFICPTCVTQMTLINRARNVYIWQCPSYSCVARKTRSYRAGSFFFNVKIPLNSALLVLYLWVTKVSMGQLSTFSGVSLNTVRELVRNLYYALEESLPDEYLEVGGRNDDGSPIIVEIDESKFGKVKYHHGHRVEGIWVVGGVELTSQRRFFACTVTDRSQATMKDIITPMPWRLVEFIWRRVHQGNHWNALLDTLANVEFDGFIGDVAPAEFIPNGRRAPAFTQHRREEEEEEHLRNTRRRVHSPVVTSDSNSESSEGDDSDDSNWHQ</sequence>
<keyword evidence="2" id="KW-0472">Membrane</keyword>
<accession>A0A168NI41</accession>
<keyword evidence="4" id="KW-1185">Reference proteome</keyword>
<feature type="transmembrane region" description="Helical" evidence="2">
    <location>
        <begin position="80"/>
        <end position="99"/>
    </location>
</feature>
<gene>
    <name evidence="3" type="primary">ABSGL_06299.1 scaffold 8040</name>
</gene>
<evidence type="ECO:0000256" key="2">
    <source>
        <dbReference type="SAM" id="Phobius"/>
    </source>
</evidence>